<sequence length="218" mass="24416">MRPILTVIAGPNGSGKSFLTAILRRQSWFSRTPFLNPDDIAARLGDPGELEVILQAAREAEAQREYWLAECRSFAFETVFSALDKVAFLRRARDAGYRIRIFFLSTGNPEINAARVARRVMAGGHDVPITKIISRYGKSHVQAAQVAPWVDRMYLFDNAVDGETPVLCAWSAMGQWQVRRDKTLPVWATSIVTHPSASPQPTEAQNHRGFEHPDAEPR</sequence>
<gene>
    <name evidence="5" type="ORF">C4900_04845</name>
</gene>
<feature type="region of interest" description="Disordered" evidence="3">
    <location>
        <begin position="193"/>
        <end position="218"/>
    </location>
</feature>
<dbReference type="OrthoDB" id="9791543at2"/>
<dbReference type="PANTHER" id="PTHR39206:SF1">
    <property type="entry name" value="SLL8004 PROTEIN"/>
    <property type="match status" value="1"/>
</dbReference>
<keyword evidence="6" id="KW-1185">Reference proteome</keyword>
<dbReference type="Proteomes" id="UP000253250">
    <property type="component" value="Unassembled WGS sequence"/>
</dbReference>
<dbReference type="PANTHER" id="PTHR39206">
    <property type="entry name" value="SLL8004 PROTEIN"/>
    <property type="match status" value="1"/>
</dbReference>
<protein>
    <submittedName>
        <fullName evidence="5">AAA family ATPase</fullName>
    </submittedName>
</protein>
<dbReference type="Gene3D" id="3.40.50.300">
    <property type="entry name" value="P-loop containing nucleotide triphosphate hydrolases"/>
    <property type="match status" value="1"/>
</dbReference>
<evidence type="ECO:0000313" key="5">
    <source>
        <dbReference type="EMBL" id="RCN59066.1"/>
    </source>
</evidence>
<evidence type="ECO:0000256" key="3">
    <source>
        <dbReference type="SAM" id="MobiDB-lite"/>
    </source>
</evidence>
<dbReference type="EMBL" id="PSYR01000001">
    <property type="protein sequence ID" value="RCN59066.1"/>
    <property type="molecule type" value="Genomic_DNA"/>
</dbReference>
<dbReference type="InterPro" id="IPR010488">
    <property type="entry name" value="Zeta_toxin_domain"/>
</dbReference>
<proteinExistence type="predicted"/>
<evidence type="ECO:0000256" key="1">
    <source>
        <dbReference type="ARBA" id="ARBA00022741"/>
    </source>
</evidence>
<reference evidence="5 6" key="1">
    <citation type="submission" date="2018-02" db="EMBL/GenBank/DDBJ databases">
        <title>Insights into the biology of acidophilic members of the Acidiferrobacteraceae family derived from comparative genomic analyses.</title>
        <authorList>
            <person name="Issotta F."/>
            <person name="Thyssen C."/>
            <person name="Mena C."/>
            <person name="Moya A."/>
            <person name="Bellenberg S."/>
            <person name="Sproer C."/>
            <person name="Covarrubias P.C."/>
            <person name="Sand W."/>
            <person name="Quatrini R."/>
            <person name="Vera M."/>
        </authorList>
    </citation>
    <scope>NUCLEOTIDE SEQUENCE [LARGE SCALE GENOMIC DNA]</scope>
    <source>
        <strain evidence="6">m-1</strain>
    </source>
</reference>
<dbReference type="GO" id="GO:0005524">
    <property type="term" value="F:ATP binding"/>
    <property type="evidence" value="ECO:0007669"/>
    <property type="project" value="UniProtKB-KW"/>
</dbReference>
<comment type="caution">
    <text evidence="5">The sequence shown here is derived from an EMBL/GenBank/DDBJ whole genome shotgun (WGS) entry which is preliminary data.</text>
</comment>
<dbReference type="RefSeq" id="WP_114282438.1">
    <property type="nucleotide sequence ID" value="NZ_PSYR01000001.1"/>
</dbReference>
<dbReference type="AlphaFoldDB" id="A0A368HI63"/>
<dbReference type="InterPro" id="IPR027417">
    <property type="entry name" value="P-loop_NTPase"/>
</dbReference>
<keyword evidence="1" id="KW-0547">Nucleotide-binding</keyword>
<organism evidence="5 6">
    <name type="scientific">Acidiferrobacter thiooxydans</name>
    <dbReference type="NCBI Taxonomy" id="163359"/>
    <lineage>
        <taxon>Bacteria</taxon>
        <taxon>Pseudomonadati</taxon>
        <taxon>Pseudomonadota</taxon>
        <taxon>Gammaproteobacteria</taxon>
        <taxon>Acidiferrobacterales</taxon>
        <taxon>Acidiferrobacteraceae</taxon>
        <taxon>Acidiferrobacter</taxon>
    </lineage>
</organism>
<dbReference type="SUPFAM" id="SSF52540">
    <property type="entry name" value="P-loop containing nucleoside triphosphate hydrolases"/>
    <property type="match status" value="1"/>
</dbReference>
<evidence type="ECO:0000313" key="6">
    <source>
        <dbReference type="Proteomes" id="UP000253250"/>
    </source>
</evidence>
<evidence type="ECO:0000256" key="2">
    <source>
        <dbReference type="ARBA" id="ARBA00022840"/>
    </source>
</evidence>
<feature type="domain" description="Zeta toxin" evidence="4">
    <location>
        <begin position="2"/>
        <end position="141"/>
    </location>
</feature>
<accession>A0A368HI63</accession>
<evidence type="ECO:0000259" key="4">
    <source>
        <dbReference type="Pfam" id="PF06414"/>
    </source>
</evidence>
<dbReference type="GO" id="GO:0016301">
    <property type="term" value="F:kinase activity"/>
    <property type="evidence" value="ECO:0007669"/>
    <property type="project" value="InterPro"/>
</dbReference>
<keyword evidence="2" id="KW-0067">ATP-binding</keyword>
<dbReference type="Pfam" id="PF06414">
    <property type="entry name" value="Zeta_toxin"/>
    <property type="match status" value="1"/>
</dbReference>
<name>A0A368HI63_9GAMM</name>
<feature type="compositionally biased region" description="Polar residues" evidence="3">
    <location>
        <begin position="193"/>
        <end position="204"/>
    </location>
</feature>
<feature type="compositionally biased region" description="Basic and acidic residues" evidence="3">
    <location>
        <begin position="205"/>
        <end position="218"/>
    </location>
</feature>